<dbReference type="EMBL" id="JBHSSD010000004">
    <property type="protein sequence ID" value="MFC6163201.1"/>
    <property type="molecule type" value="Genomic_DNA"/>
</dbReference>
<evidence type="ECO:0000313" key="1">
    <source>
        <dbReference type="EMBL" id="MFC6163201.1"/>
    </source>
</evidence>
<name>A0ABW1R347_9LACO</name>
<accession>A0ABW1R347</accession>
<reference evidence="2" key="1">
    <citation type="journal article" date="2019" name="Int. J. Syst. Evol. Microbiol.">
        <title>The Global Catalogue of Microorganisms (GCM) 10K type strain sequencing project: providing services to taxonomists for standard genome sequencing and annotation.</title>
        <authorList>
            <consortium name="The Broad Institute Genomics Platform"/>
            <consortium name="The Broad Institute Genome Sequencing Center for Infectious Disease"/>
            <person name="Wu L."/>
            <person name="Ma J."/>
        </authorList>
    </citation>
    <scope>NUCLEOTIDE SEQUENCE [LARGE SCALE GENOMIC DNA]</scope>
    <source>
        <strain evidence="2">CCM 8932</strain>
    </source>
</reference>
<comment type="caution">
    <text evidence="1">The sequence shown here is derived from an EMBL/GenBank/DDBJ whole genome shotgun (WGS) entry which is preliminary data.</text>
</comment>
<sequence length="252" mass="28746">MITSFRERVHRDEQYWPPTVDCYDLTDLEGLLIRGQRIDGVQVDYLKTFFVLDTRHLINTANAIILDSERGIVSTSQTVPQLMQVVMQSLRVGSQQRMRDLVGLLGMSKHKLPMICKDMQFLPVTFRHLPGHHWFGGHQYCQAEADGTGTTIQLWNGVRLSVPITKRAVVKQIQRAKFLQLQLAADDAYYQRYLYGGAIAGSQLADELEYAGYRNFSQRLNLEQYGLPVDGDDLEGWLLAYFGGRCKSEQVV</sequence>
<gene>
    <name evidence="1" type="ORF">ACFP3T_00665</name>
</gene>
<dbReference type="Proteomes" id="UP001596253">
    <property type="component" value="Unassembled WGS sequence"/>
</dbReference>
<organism evidence="1 2">
    <name type="scientific">Lactiplantibacillus dongliensis</name>
    <dbReference type="NCBI Taxonomy" id="2559919"/>
    <lineage>
        <taxon>Bacteria</taxon>
        <taxon>Bacillati</taxon>
        <taxon>Bacillota</taxon>
        <taxon>Bacilli</taxon>
        <taxon>Lactobacillales</taxon>
        <taxon>Lactobacillaceae</taxon>
        <taxon>Lactiplantibacillus</taxon>
    </lineage>
</organism>
<proteinExistence type="predicted"/>
<dbReference type="RefSeq" id="WP_137640783.1">
    <property type="nucleotide sequence ID" value="NZ_BJDK01000029.1"/>
</dbReference>
<keyword evidence="2" id="KW-1185">Reference proteome</keyword>
<evidence type="ECO:0000313" key="2">
    <source>
        <dbReference type="Proteomes" id="UP001596253"/>
    </source>
</evidence>
<protein>
    <submittedName>
        <fullName evidence="1">Uncharacterized protein</fullName>
    </submittedName>
</protein>